<dbReference type="EMBL" id="GBXM01010018">
    <property type="protein sequence ID" value="JAH98559.1"/>
    <property type="molecule type" value="Transcribed_RNA"/>
</dbReference>
<organism evidence="2">
    <name type="scientific">Anguilla anguilla</name>
    <name type="common">European freshwater eel</name>
    <name type="synonym">Muraena anguilla</name>
    <dbReference type="NCBI Taxonomy" id="7936"/>
    <lineage>
        <taxon>Eukaryota</taxon>
        <taxon>Metazoa</taxon>
        <taxon>Chordata</taxon>
        <taxon>Craniata</taxon>
        <taxon>Vertebrata</taxon>
        <taxon>Euteleostomi</taxon>
        <taxon>Actinopterygii</taxon>
        <taxon>Neopterygii</taxon>
        <taxon>Teleostei</taxon>
        <taxon>Anguilliformes</taxon>
        <taxon>Anguillidae</taxon>
        <taxon>Anguilla</taxon>
    </lineage>
</organism>
<proteinExistence type="predicted"/>
<protein>
    <submittedName>
        <fullName evidence="2">Uncharacterized protein</fullName>
    </submittedName>
</protein>
<reference evidence="2" key="2">
    <citation type="journal article" date="2015" name="Fish Shellfish Immunol.">
        <title>Early steps in the European eel (Anguilla anguilla)-Vibrio vulnificus interaction in the gills: Role of the RtxA13 toxin.</title>
        <authorList>
            <person name="Callol A."/>
            <person name="Pajuelo D."/>
            <person name="Ebbesson L."/>
            <person name="Teles M."/>
            <person name="MacKenzie S."/>
            <person name="Amaro C."/>
        </authorList>
    </citation>
    <scope>NUCLEOTIDE SEQUENCE</scope>
</reference>
<dbReference type="AlphaFoldDB" id="A0A0E9X7H2"/>
<feature type="transmembrane region" description="Helical" evidence="1">
    <location>
        <begin position="37"/>
        <end position="59"/>
    </location>
</feature>
<evidence type="ECO:0000313" key="2">
    <source>
        <dbReference type="EMBL" id="JAH98559.1"/>
    </source>
</evidence>
<keyword evidence="1" id="KW-1133">Transmembrane helix</keyword>
<accession>A0A0E9X7H2</accession>
<name>A0A0E9X7H2_ANGAN</name>
<sequence>MYLAFYNTWNIPNYAALTVEVLTLPPHSSCVDESIHYFHWITFSELLFSISFILPKLCISIHKRIRVYGVAAKPRSKCSALIFRFLNKKYFLLLESTVYPLAIVLNNIA</sequence>
<reference evidence="2" key="1">
    <citation type="submission" date="2014-11" db="EMBL/GenBank/DDBJ databases">
        <authorList>
            <person name="Amaro Gonzalez C."/>
        </authorList>
    </citation>
    <scope>NUCLEOTIDE SEQUENCE</scope>
</reference>
<keyword evidence="1" id="KW-0812">Transmembrane</keyword>
<evidence type="ECO:0000256" key="1">
    <source>
        <dbReference type="SAM" id="Phobius"/>
    </source>
</evidence>
<keyword evidence="1" id="KW-0472">Membrane</keyword>